<dbReference type="Pfam" id="PF02423">
    <property type="entry name" value="OCD_Mu_crystall"/>
    <property type="match status" value="2"/>
</dbReference>
<dbReference type="Gene3D" id="3.40.50.720">
    <property type="entry name" value="NAD(P)-binding Rossmann-like Domain"/>
    <property type="match status" value="1"/>
</dbReference>
<accession>A0AA39GLU7</accession>
<evidence type="ECO:0000313" key="2">
    <source>
        <dbReference type="Proteomes" id="UP001175261"/>
    </source>
</evidence>
<dbReference type="GO" id="GO:0005737">
    <property type="term" value="C:cytoplasm"/>
    <property type="evidence" value="ECO:0007669"/>
    <property type="project" value="TreeGrafter"/>
</dbReference>
<dbReference type="EMBL" id="JAPDFR010000002">
    <property type="protein sequence ID" value="KAK0389770.1"/>
    <property type="molecule type" value="Genomic_DNA"/>
</dbReference>
<dbReference type="AlphaFoldDB" id="A0AA39GLU7"/>
<comment type="caution">
    <text evidence="1">The sequence shown here is derived from an EMBL/GenBank/DDBJ whole genome shotgun (WGS) entry which is preliminary data.</text>
</comment>
<dbReference type="InterPro" id="IPR003462">
    <property type="entry name" value="ODC_Mu_crystall"/>
</dbReference>
<keyword evidence="2" id="KW-1185">Reference proteome</keyword>
<dbReference type="Gene3D" id="3.30.1780.10">
    <property type="entry name" value="ornithine cyclodeaminase, domain 1"/>
    <property type="match status" value="1"/>
</dbReference>
<evidence type="ECO:0008006" key="3">
    <source>
        <dbReference type="Google" id="ProtNLM"/>
    </source>
</evidence>
<dbReference type="InterPro" id="IPR023401">
    <property type="entry name" value="ODC_N"/>
</dbReference>
<organism evidence="1 2">
    <name type="scientific">Sarocladium strictum</name>
    <name type="common">Black bundle disease fungus</name>
    <name type="synonym">Acremonium strictum</name>
    <dbReference type="NCBI Taxonomy" id="5046"/>
    <lineage>
        <taxon>Eukaryota</taxon>
        <taxon>Fungi</taxon>
        <taxon>Dikarya</taxon>
        <taxon>Ascomycota</taxon>
        <taxon>Pezizomycotina</taxon>
        <taxon>Sordariomycetes</taxon>
        <taxon>Hypocreomycetidae</taxon>
        <taxon>Hypocreales</taxon>
        <taxon>Sarocladiaceae</taxon>
        <taxon>Sarocladium</taxon>
    </lineage>
</organism>
<dbReference type="SUPFAM" id="SSF51735">
    <property type="entry name" value="NAD(P)-binding Rossmann-fold domains"/>
    <property type="match status" value="1"/>
</dbReference>
<protein>
    <recommendedName>
        <fullName evidence="3">Ornithine cyclodeaminase</fullName>
    </recommendedName>
</protein>
<evidence type="ECO:0000313" key="1">
    <source>
        <dbReference type="EMBL" id="KAK0389770.1"/>
    </source>
</evidence>
<dbReference type="Proteomes" id="UP001175261">
    <property type="component" value="Unassembled WGS sequence"/>
</dbReference>
<proteinExistence type="predicted"/>
<dbReference type="InterPro" id="IPR036291">
    <property type="entry name" value="NAD(P)-bd_dom_sf"/>
</dbReference>
<dbReference type="PANTHER" id="PTHR13812:SF23">
    <property type="entry name" value="PRNX PROTEIN"/>
    <property type="match status" value="1"/>
</dbReference>
<gene>
    <name evidence="1" type="ORF">NLU13_3343</name>
</gene>
<dbReference type="PANTHER" id="PTHR13812">
    <property type="entry name" value="KETIMINE REDUCTASE MU-CRYSTALLIN"/>
    <property type="match status" value="1"/>
</dbReference>
<name>A0AA39GLU7_SARSR</name>
<sequence>MRLVPEPALAGLLRNLTKKQATHLLTGLSTALETYSKQNVDANANGPIHQPLRTVMTTAEGNVRLFMPAADAHTTGIKVVTVPKQGDIRGTISLFNQDGSLRGLLSAAEITAFRTALASMTLLSRVSGVSKAEIVVFGAGRQAEWHARLAVILFGDQVTKITFVNRSKGRMLAMCEELEVDLRKSLPNLRIERIAKEDLTDGEYKAKLKTILSTAGVLHCCTPSTEPLFPYADLGQGPKFLSLIGSYKPHMQEVDSDTLLSGKSMVYVDSKDACLEEAGEIINAGLSEDSLIEIGALFASTEANVDATQDKNIVFKCVGMGIMDLAVAQSLLEIADAESIGQEVEGF</sequence>
<reference evidence="1" key="1">
    <citation type="submission" date="2022-10" db="EMBL/GenBank/DDBJ databases">
        <title>Determination and structural analysis of whole genome sequence of Sarocladium strictum F4-1.</title>
        <authorList>
            <person name="Hu L."/>
            <person name="Jiang Y."/>
        </authorList>
    </citation>
    <scope>NUCLEOTIDE SEQUENCE</scope>
    <source>
        <strain evidence="1">F4-1</strain>
    </source>
</reference>